<name>A0A068QL26_9VIRU</name>
<dbReference type="OrthoDB" id="31345at10239"/>
<dbReference type="SUPFAM" id="SSF55979">
    <property type="entry name" value="DNA clamp"/>
    <property type="match status" value="1"/>
</dbReference>
<dbReference type="EMBL" id="HF920637">
    <property type="protein sequence ID" value="CCV02558.1"/>
    <property type="molecule type" value="Genomic_DNA"/>
</dbReference>
<keyword evidence="2" id="KW-1185">Reference proteome</keyword>
<evidence type="ECO:0000313" key="1">
    <source>
        <dbReference type="EMBL" id="CCV02558.1"/>
    </source>
</evidence>
<reference evidence="1 2" key="1">
    <citation type="journal article" date="2014" name="J. Gen. Virol.">
        <title>Genome sequence of a crustacean iridovirus, IIV31, isolated from the pill bug, Armadillidium vulgare.</title>
        <authorList>
            <person name="Piegu B."/>
            <person name="Guizard S."/>
            <person name="Yeping T."/>
            <person name="Cruaud C."/>
            <person name="Asgari S."/>
            <person name="Bideshi D.K."/>
            <person name="Federici B.A."/>
            <person name="Bigot Y."/>
        </authorList>
    </citation>
    <scope>NUCLEOTIDE SEQUENCE [LARGE SCALE GENOMIC DNA]</scope>
</reference>
<evidence type="ECO:0000313" key="2">
    <source>
        <dbReference type="Proteomes" id="UP000114278"/>
    </source>
</evidence>
<sequence>MTEETIFEAYLSESANIFKHLIELFSQVAPIKKSDNSNKSIKQAFFKITKNGIYINIDYESDILINAVLNAGQFDSYKYNFPVPELNIGVAIDILKKFLKTVKKNEGVSLCINKKPDQTMPNKISFSISSPICDSITVFSINVNIVQNIKINATVDGQELKEINSEQFTNVCKLMSGSKSQIKVIANTSKTDKPTIVFSRDEFNMGDVWRAFPLKIERGFEIDFTNYYKSEYFKTILKLSSFDKTIKISYVDDTIGFKSRISKNSKSDQYIGTISIWIKSEDPPKKEDCSDDDDY</sequence>
<dbReference type="InterPro" id="IPR046938">
    <property type="entry name" value="DNA_clamp_sf"/>
</dbReference>
<dbReference type="GeneID" id="19738770"/>
<accession>A0A068QL26</accession>
<dbReference type="KEGG" id="vg:19738770"/>
<dbReference type="Proteomes" id="UP000114278">
    <property type="component" value="Segment"/>
</dbReference>
<protein>
    <submittedName>
        <fullName evidence="1">Proliferating cell nuclear antigen</fullName>
    </submittedName>
</protein>
<gene>
    <name evidence="1" type="primary">186L</name>
    <name evidence="1" type="ORF">IIV31_186L</name>
</gene>
<dbReference type="RefSeq" id="YP_009046800.1">
    <property type="nucleotide sequence ID" value="NC_024451.1"/>
</dbReference>
<proteinExistence type="predicted"/>
<dbReference type="Gene3D" id="3.70.10.10">
    <property type="match status" value="1"/>
</dbReference>
<organism evidence="1 2">
    <name type="scientific">Armadillidium vulgare iridescent virus</name>
    <dbReference type="NCBI Taxonomy" id="72201"/>
    <lineage>
        <taxon>Viruses</taxon>
        <taxon>Varidnaviria</taxon>
        <taxon>Bamfordvirae</taxon>
        <taxon>Nucleocytoviricota</taxon>
        <taxon>Megaviricetes</taxon>
        <taxon>Pimascovirales</taxon>
        <taxon>Pimascovirales incertae sedis</taxon>
        <taxon>Iridoviridae</taxon>
        <taxon>Betairidovirinae</taxon>
        <taxon>Iridovirus</taxon>
        <taxon>Iridovirus armadillidium1</taxon>
        <taxon>Invertebrate iridescent virus 31</taxon>
    </lineage>
</organism>